<feature type="transmembrane region" description="Helical" evidence="1">
    <location>
        <begin position="6"/>
        <end position="29"/>
    </location>
</feature>
<dbReference type="AlphaFoldDB" id="A0A1Y2CAA5"/>
<protein>
    <submittedName>
        <fullName evidence="2">Uncharacterized protein</fullName>
    </submittedName>
</protein>
<feature type="transmembrane region" description="Helical" evidence="1">
    <location>
        <begin position="136"/>
        <end position="153"/>
    </location>
</feature>
<dbReference type="Pfam" id="PF08570">
    <property type="entry name" value="DUF1761"/>
    <property type="match status" value="1"/>
</dbReference>
<comment type="caution">
    <text evidence="2">The sequence shown here is derived from an EMBL/GenBank/DDBJ whole genome shotgun (WGS) entry which is preliminary data.</text>
</comment>
<gene>
    <name evidence="2" type="ORF">BCR33DRAFT_717473</name>
</gene>
<evidence type="ECO:0000313" key="3">
    <source>
        <dbReference type="Proteomes" id="UP000193642"/>
    </source>
</evidence>
<accession>A0A1Y2CAA5</accession>
<evidence type="ECO:0000256" key="1">
    <source>
        <dbReference type="SAM" id="Phobius"/>
    </source>
</evidence>
<sequence length="163" mass="18363">MFEEESYGLWIATLAGAITSHGIGFLFLCPNVLTRNLLSTNTYERIHGDSNSTPKSKNPHGINHGTRSLYSFLFDVIRSYIHLHLLLAFSSYTPTPLELPQALYSTLLIWVAYISPVFASDVFWEGRNCHTAVYSASRHLVSLLTVTAVFYAVDYYSDDVTLF</sequence>
<proteinExistence type="predicted"/>
<keyword evidence="1" id="KW-0472">Membrane</keyword>
<keyword evidence="1" id="KW-0812">Transmembrane</keyword>
<name>A0A1Y2CAA5_9FUNG</name>
<keyword evidence="3" id="KW-1185">Reference proteome</keyword>
<dbReference type="EMBL" id="MCGO01000024">
    <property type="protein sequence ID" value="ORY43837.1"/>
    <property type="molecule type" value="Genomic_DNA"/>
</dbReference>
<evidence type="ECO:0000313" key="2">
    <source>
        <dbReference type="EMBL" id="ORY43837.1"/>
    </source>
</evidence>
<organism evidence="2 3">
    <name type="scientific">Rhizoclosmatium globosum</name>
    <dbReference type="NCBI Taxonomy" id="329046"/>
    <lineage>
        <taxon>Eukaryota</taxon>
        <taxon>Fungi</taxon>
        <taxon>Fungi incertae sedis</taxon>
        <taxon>Chytridiomycota</taxon>
        <taxon>Chytridiomycota incertae sedis</taxon>
        <taxon>Chytridiomycetes</taxon>
        <taxon>Chytridiales</taxon>
        <taxon>Chytriomycetaceae</taxon>
        <taxon>Rhizoclosmatium</taxon>
    </lineage>
</organism>
<reference evidence="2 3" key="1">
    <citation type="submission" date="2016-07" db="EMBL/GenBank/DDBJ databases">
        <title>Pervasive Adenine N6-methylation of Active Genes in Fungi.</title>
        <authorList>
            <consortium name="DOE Joint Genome Institute"/>
            <person name="Mondo S.J."/>
            <person name="Dannebaum R.O."/>
            <person name="Kuo R.C."/>
            <person name="Labutti K."/>
            <person name="Haridas S."/>
            <person name="Kuo A."/>
            <person name="Salamov A."/>
            <person name="Ahrendt S.R."/>
            <person name="Lipzen A."/>
            <person name="Sullivan W."/>
            <person name="Andreopoulos W.B."/>
            <person name="Clum A."/>
            <person name="Lindquist E."/>
            <person name="Daum C."/>
            <person name="Ramamoorthy G.K."/>
            <person name="Gryganskyi A."/>
            <person name="Culley D."/>
            <person name="Magnuson J.K."/>
            <person name="James T.Y."/>
            <person name="O'Malley M.A."/>
            <person name="Stajich J.E."/>
            <person name="Spatafora J.W."/>
            <person name="Visel A."/>
            <person name="Grigoriev I.V."/>
        </authorList>
    </citation>
    <scope>NUCLEOTIDE SEQUENCE [LARGE SCALE GENOMIC DNA]</scope>
    <source>
        <strain evidence="2 3">JEL800</strain>
    </source>
</reference>
<dbReference type="InterPro" id="IPR013879">
    <property type="entry name" value="DUF1761"/>
</dbReference>
<keyword evidence="1" id="KW-1133">Transmembrane helix</keyword>
<feature type="transmembrane region" description="Helical" evidence="1">
    <location>
        <begin position="102"/>
        <end position="124"/>
    </location>
</feature>
<dbReference type="OrthoDB" id="2137009at2759"/>
<dbReference type="Proteomes" id="UP000193642">
    <property type="component" value="Unassembled WGS sequence"/>
</dbReference>